<evidence type="ECO:0000256" key="2">
    <source>
        <dbReference type="SAM" id="SignalP"/>
    </source>
</evidence>
<dbReference type="PANTHER" id="PTHR33184:SF72">
    <property type="entry name" value="BETA-1,3-N-ACETYLGLUCOSAMINYLTRANSFERASE FAMILY PROTEIN"/>
    <property type="match status" value="1"/>
</dbReference>
<evidence type="ECO:0000313" key="4">
    <source>
        <dbReference type="Proteomes" id="UP001210211"/>
    </source>
</evidence>
<comment type="caution">
    <text evidence="3">The sequence shown here is derived from an EMBL/GenBank/DDBJ whole genome shotgun (WGS) entry which is preliminary data.</text>
</comment>
<name>A0AAD6EQB7_9POAL</name>
<dbReference type="AlphaFoldDB" id="A0AAD6EQB7"/>
<gene>
    <name evidence="3" type="ORF">LUZ61_000959</name>
</gene>
<reference evidence="3 4" key="1">
    <citation type="journal article" date="2022" name="Cell">
        <title>Repeat-based holocentromeres influence genome architecture and karyotype evolution.</title>
        <authorList>
            <person name="Hofstatter P.G."/>
            <person name="Thangavel G."/>
            <person name="Lux T."/>
            <person name="Neumann P."/>
            <person name="Vondrak T."/>
            <person name="Novak P."/>
            <person name="Zhang M."/>
            <person name="Costa L."/>
            <person name="Castellani M."/>
            <person name="Scott A."/>
            <person name="Toegelov H."/>
            <person name="Fuchs J."/>
            <person name="Mata-Sucre Y."/>
            <person name="Dias Y."/>
            <person name="Vanzela A.L.L."/>
            <person name="Huettel B."/>
            <person name="Almeida C.C.S."/>
            <person name="Simkova H."/>
            <person name="Souza G."/>
            <person name="Pedrosa-Harand A."/>
            <person name="Macas J."/>
            <person name="Mayer K.F.X."/>
            <person name="Houben A."/>
            <person name="Marques A."/>
        </authorList>
    </citation>
    <scope>NUCLEOTIDE SEQUENCE [LARGE SCALE GENOMIC DNA]</scope>
    <source>
        <strain evidence="3">RhyTen1mFocal</strain>
    </source>
</reference>
<feature type="signal peptide" evidence="2">
    <location>
        <begin position="1"/>
        <end position="23"/>
    </location>
</feature>
<dbReference type="GO" id="GO:0001709">
    <property type="term" value="P:cell fate determination"/>
    <property type="evidence" value="ECO:0007669"/>
    <property type="project" value="TreeGrafter"/>
</dbReference>
<dbReference type="Pfam" id="PF24068">
    <property type="entry name" value="TPD1_C"/>
    <property type="match status" value="1"/>
</dbReference>
<organism evidence="3 4">
    <name type="scientific">Rhynchospora tenuis</name>
    <dbReference type="NCBI Taxonomy" id="198213"/>
    <lineage>
        <taxon>Eukaryota</taxon>
        <taxon>Viridiplantae</taxon>
        <taxon>Streptophyta</taxon>
        <taxon>Embryophyta</taxon>
        <taxon>Tracheophyta</taxon>
        <taxon>Spermatophyta</taxon>
        <taxon>Magnoliopsida</taxon>
        <taxon>Liliopsida</taxon>
        <taxon>Poales</taxon>
        <taxon>Cyperaceae</taxon>
        <taxon>Cyperoideae</taxon>
        <taxon>Rhynchosporeae</taxon>
        <taxon>Rhynchospora</taxon>
    </lineage>
</organism>
<keyword evidence="4" id="KW-1185">Reference proteome</keyword>
<evidence type="ECO:0000313" key="3">
    <source>
        <dbReference type="EMBL" id="KAJ3697254.1"/>
    </source>
</evidence>
<accession>A0AAD6EQB7</accession>
<dbReference type="PANTHER" id="PTHR33184">
    <property type="entry name" value="PROTEIN TAPETUM DETERMINANT 1-LIKE-RELATED"/>
    <property type="match status" value="1"/>
</dbReference>
<proteinExistence type="predicted"/>
<sequence>MAVIIKFLAVFIVFACFIFPGHAQCSLSNITVTQNPTGNSVAGDSEYEVTIKSVCPCQQSDVKLDMTGFQTAEQIDPSVLDKDGYVNSKMPLPSEGVVFKYASGALFPFTPISSQISCS</sequence>
<evidence type="ECO:0000256" key="1">
    <source>
        <dbReference type="ARBA" id="ARBA00022729"/>
    </source>
</evidence>
<protein>
    <submittedName>
        <fullName evidence="3">Uncharacterized protein</fullName>
    </submittedName>
</protein>
<dbReference type="InterPro" id="IPR040361">
    <property type="entry name" value="TPD1"/>
</dbReference>
<keyword evidence="1 2" id="KW-0732">Signal</keyword>
<dbReference type="EMBL" id="JAMRDG010000001">
    <property type="protein sequence ID" value="KAJ3697254.1"/>
    <property type="molecule type" value="Genomic_DNA"/>
</dbReference>
<feature type="chain" id="PRO_5042195465" evidence="2">
    <location>
        <begin position="24"/>
        <end position="119"/>
    </location>
</feature>
<dbReference type="Proteomes" id="UP001210211">
    <property type="component" value="Unassembled WGS sequence"/>
</dbReference>